<dbReference type="PROSITE" id="PS00436">
    <property type="entry name" value="PEROXIDASE_2"/>
    <property type="match status" value="1"/>
</dbReference>
<sequence>MEVGLLFRNDITNLEDPRIDPLGMCGTESGDIVTDLYERGYHCSFLLLQQYAQARISSFQAFLVDIRVSFLQWPLFASWPPPLFFSLFLLSLIAWGGHAQLSPTFYATTCPNLATIVRHVMSQTVNNEPRMGASILRLFFHDCFVTGCDASVLLDDVGSSLVGEKTAVANNNSARGFEVIDTIKTQVEASCNGTVSCADILALAARDAVFLLRGQSWTVPLGRRDARTANKSAAESQLPGPDFNLSTLISMFAAKGLSARDMMTVLSGSHSIGQAQCTTFRNRIYHDANIDATFAATRRANFPTTGGNSSLAPLDIQTANQFDNNYFQNLIAQRWLLHSDQELFNNGSQDALVRSYSQNNGAFCL</sequence>
<evidence type="ECO:0000256" key="11">
    <source>
        <dbReference type="ARBA" id="ARBA00023324"/>
    </source>
</evidence>
<evidence type="ECO:0000256" key="13">
    <source>
        <dbReference type="PIRSR" id="PIRSR600823-2"/>
    </source>
</evidence>
<feature type="binding site" evidence="14">
    <location>
        <position position="149"/>
    </location>
    <ligand>
        <name>Ca(2+)</name>
        <dbReference type="ChEBI" id="CHEBI:29108"/>
        <label>1</label>
    </ligand>
</feature>
<feature type="binding site" evidence="14">
    <location>
        <position position="145"/>
    </location>
    <ligand>
        <name>Ca(2+)</name>
        <dbReference type="ChEBI" id="CHEBI:29108"/>
        <label>1</label>
    </ligand>
</feature>
<dbReference type="PRINTS" id="PR00458">
    <property type="entry name" value="PEROXIDASE"/>
</dbReference>
<dbReference type="GO" id="GO:0042744">
    <property type="term" value="P:hydrogen peroxide catabolic process"/>
    <property type="evidence" value="ECO:0007669"/>
    <property type="project" value="UniProtKB-KW"/>
</dbReference>
<dbReference type="InterPro" id="IPR019794">
    <property type="entry name" value="Peroxidases_AS"/>
</dbReference>
<keyword evidence="4 17" id="KW-0349">Heme</keyword>
<feature type="binding site" description="axial binding residue" evidence="14">
    <location>
        <position position="270"/>
    </location>
    <ligand>
        <name>heme b</name>
        <dbReference type="ChEBI" id="CHEBI:60344"/>
    </ligand>
    <ligandPart>
        <name>Fe</name>
        <dbReference type="ChEBI" id="CHEBI:18248"/>
    </ligandPart>
</feature>
<dbReference type="GO" id="GO:0140825">
    <property type="term" value="F:lactoperoxidase activity"/>
    <property type="evidence" value="ECO:0007669"/>
    <property type="project" value="UniProtKB-EC"/>
</dbReference>
<evidence type="ECO:0000256" key="5">
    <source>
        <dbReference type="ARBA" id="ARBA00022723"/>
    </source>
</evidence>
<gene>
    <name evidence="19" type="ORF">CKAN_01537000</name>
</gene>
<dbReference type="FunFam" id="1.10.420.10:FF:000001">
    <property type="entry name" value="Peroxidase"/>
    <property type="match status" value="1"/>
</dbReference>
<keyword evidence="7 17" id="KW-0560">Oxidoreductase</keyword>
<feature type="binding site" evidence="14">
    <location>
        <position position="315"/>
    </location>
    <ligand>
        <name>Ca(2+)</name>
        <dbReference type="ChEBI" id="CHEBI:29108"/>
        <label>2</label>
    </ligand>
</feature>
<dbReference type="CDD" id="cd00693">
    <property type="entry name" value="secretory_peroxidase"/>
    <property type="match status" value="1"/>
</dbReference>
<keyword evidence="8 14" id="KW-0408">Iron</keyword>
<protein>
    <recommendedName>
        <fullName evidence="2 17">Peroxidase</fullName>
        <ecNumber evidence="2 17">1.11.1.7</ecNumber>
    </recommendedName>
</protein>
<dbReference type="SUPFAM" id="SSF48113">
    <property type="entry name" value="Heme-dependent peroxidases"/>
    <property type="match status" value="1"/>
</dbReference>
<dbReference type="AlphaFoldDB" id="A0A443P6R6"/>
<dbReference type="FunFam" id="1.10.520.10:FF:000001">
    <property type="entry name" value="Peroxidase"/>
    <property type="match status" value="1"/>
</dbReference>
<evidence type="ECO:0000256" key="14">
    <source>
        <dbReference type="PIRSR" id="PIRSR600823-3"/>
    </source>
</evidence>
<evidence type="ECO:0000256" key="8">
    <source>
        <dbReference type="ARBA" id="ARBA00023004"/>
    </source>
</evidence>
<feature type="binding site" evidence="14">
    <location>
        <position position="151"/>
    </location>
    <ligand>
        <name>Ca(2+)</name>
        <dbReference type="ChEBI" id="CHEBI:29108"/>
        <label>1</label>
    </ligand>
</feature>
<keyword evidence="3 17" id="KW-0575">Peroxidase</keyword>
<dbReference type="GO" id="GO:0046872">
    <property type="term" value="F:metal ion binding"/>
    <property type="evidence" value="ECO:0007669"/>
    <property type="project" value="UniProtKB-UniRule"/>
</dbReference>
<dbReference type="InterPro" id="IPR002016">
    <property type="entry name" value="Haem_peroxidase"/>
</dbReference>
<accession>A0A443P6R6</accession>
<dbReference type="Gene3D" id="1.10.420.10">
    <property type="entry name" value="Peroxidase, domain 2"/>
    <property type="match status" value="1"/>
</dbReference>
<dbReference type="GO" id="GO:0020037">
    <property type="term" value="F:heme binding"/>
    <property type="evidence" value="ECO:0007669"/>
    <property type="project" value="UniProtKB-UniRule"/>
</dbReference>
<comment type="function">
    <text evidence="17">Removal of H(2)O(2), oxidation of toxic reductants, biosynthesis and degradation of lignin, suberization, auxin catabolism, response to environmental stresses such as wounding, pathogen attack and oxidative stress.</text>
</comment>
<evidence type="ECO:0000256" key="3">
    <source>
        <dbReference type="ARBA" id="ARBA00022559"/>
    </source>
</evidence>
<evidence type="ECO:0000313" key="20">
    <source>
        <dbReference type="Proteomes" id="UP000283530"/>
    </source>
</evidence>
<feature type="site" description="Transition state stabilizer" evidence="15">
    <location>
        <position position="137"/>
    </location>
</feature>
<dbReference type="Gene3D" id="1.10.520.10">
    <property type="match status" value="1"/>
</dbReference>
<dbReference type="PANTHER" id="PTHR31388:SF5">
    <property type="entry name" value="PEROXIDASE"/>
    <property type="match status" value="1"/>
</dbReference>
<evidence type="ECO:0000256" key="12">
    <source>
        <dbReference type="PIRSR" id="PIRSR600823-1"/>
    </source>
</evidence>
<feature type="binding site" evidence="14">
    <location>
        <position position="318"/>
    </location>
    <ligand>
        <name>Ca(2+)</name>
        <dbReference type="ChEBI" id="CHEBI:29108"/>
        <label>2</label>
    </ligand>
</feature>
<keyword evidence="5 14" id="KW-0479">Metal-binding</keyword>
<evidence type="ECO:0000313" key="19">
    <source>
        <dbReference type="EMBL" id="RWR86472.1"/>
    </source>
</evidence>
<dbReference type="PROSITE" id="PS50873">
    <property type="entry name" value="PEROXIDASE_4"/>
    <property type="match status" value="1"/>
</dbReference>
<dbReference type="Proteomes" id="UP000283530">
    <property type="component" value="Unassembled WGS sequence"/>
</dbReference>
<feature type="binding site" evidence="14">
    <location>
        <position position="142"/>
    </location>
    <ligand>
        <name>Ca(2+)</name>
        <dbReference type="ChEBI" id="CHEBI:29108"/>
        <label>1</label>
    </ligand>
</feature>
<evidence type="ECO:0000256" key="10">
    <source>
        <dbReference type="ARBA" id="ARBA00023180"/>
    </source>
</evidence>
<feature type="binding site" evidence="13">
    <location>
        <position position="239"/>
    </location>
    <ligand>
        <name>substrate</name>
    </ligand>
</feature>
<comment type="caution">
    <text evidence="19">The sequence shown here is derived from an EMBL/GenBank/DDBJ whole genome shotgun (WGS) entry which is preliminary data.</text>
</comment>
<dbReference type="EMBL" id="QPKB01000006">
    <property type="protein sequence ID" value="RWR86472.1"/>
    <property type="molecule type" value="Genomic_DNA"/>
</dbReference>
<feature type="active site" description="Proton acceptor" evidence="12">
    <location>
        <position position="141"/>
    </location>
</feature>
<dbReference type="GO" id="GO:0005576">
    <property type="term" value="C:extracellular region"/>
    <property type="evidence" value="ECO:0007669"/>
    <property type="project" value="UniProtKB-SubCell"/>
</dbReference>
<name>A0A443P6R6_9MAGN</name>
<comment type="cofactor">
    <cofactor evidence="14 17">
        <name>heme b</name>
        <dbReference type="ChEBI" id="CHEBI:60344"/>
    </cofactor>
    <text evidence="14 17">Binds 1 heme b (iron(II)-protoporphyrin IX) group per subunit.</text>
</comment>
<evidence type="ECO:0000256" key="16">
    <source>
        <dbReference type="PIRSR" id="PIRSR600823-5"/>
    </source>
</evidence>
<dbReference type="PRINTS" id="PR00461">
    <property type="entry name" value="PLPEROXIDASE"/>
</dbReference>
<comment type="catalytic activity">
    <reaction evidence="1 17">
        <text>2 a phenolic donor + H2O2 = 2 a phenolic radical donor + 2 H2O</text>
        <dbReference type="Rhea" id="RHEA:56136"/>
        <dbReference type="ChEBI" id="CHEBI:15377"/>
        <dbReference type="ChEBI" id="CHEBI:16240"/>
        <dbReference type="ChEBI" id="CHEBI:139520"/>
        <dbReference type="ChEBI" id="CHEBI:139521"/>
        <dbReference type="EC" id="1.11.1.7"/>
    </reaction>
</comment>
<keyword evidence="17" id="KW-0964">Secreted</keyword>
<feature type="domain" description="Plant heme peroxidase family profile" evidence="18">
    <location>
        <begin position="100"/>
        <end position="365"/>
    </location>
</feature>
<evidence type="ECO:0000256" key="9">
    <source>
        <dbReference type="ARBA" id="ARBA00023157"/>
    </source>
</evidence>
<keyword evidence="9 16" id="KW-1015">Disulfide bond</keyword>
<organism evidence="19 20">
    <name type="scientific">Cinnamomum micranthum f. kanehirae</name>
    <dbReference type="NCBI Taxonomy" id="337451"/>
    <lineage>
        <taxon>Eukaryota</taxon>
        <taxon>Viridiplantae</taxon>
        <taxon>Streptophyta</taxon>
        <taxon>Embryophyta</taxon>
        <taxon>Tracheophyta</taxon>
        <taxon>Spermatophyta</taxon>
        <taxon>Magnoliopsida</taxon>
        <taxon>Magnoliidae</taxon>
        <taxon>Laurales</taxon>
        <taxon>Lauraceae</taxon>
        <taxon>Cinnamomum</taxon>
    </lineage>
</organism>
<dbReference type="EC" id="1.11.1.7" evidence="2 17"/>
<evidence type="ECO:0000256" key="15">
    <source>
        <dbReference type="PIRSR" id="PIRSR600823-4"/>
    </source>
</evidence>
<evidence type="ECO:0000256" key="2">
    <source>
        <dbReference type="ARBA" id="ARBA00012313"/>
    </source>
</evidence>
<comment type="subcellular location">
    <subcellularLocation>
        <location evidence="17">Secreted</location>
    </subcellularLocation>
</comment>
<keyword evidence="10" id="KW-0325">Glycoprotein</keyword>
<dbReference type="InterPro" id="IPR033905">
    <property type="entry name" value="Secretory_peroxidase"/>
</dbReference>
<dbReference type="OrthoDB" id="2113341at2759"/>
<evidence type="ECO:0000259" key="18">
    <source>
        <dbReference type="PROSITE" id="PS50873"/>
    </source>
</evidence>
<feature type="binding site" evidence="14">
    <location>
        <position position="147"/>
    </location>
    <ligand>
        <name>Ca(2+)</name>
        <dbReference type="ChEBI" id="CHEBI:29108"/>
        <label>1</label>
    </ligand>
</feature>
<dbReference type="InterPro" id="IPR000823">
    <property type="entry name" value="Peroxidase_pln"/>
</dbReference>
<keyword evidence="6 14" id="KW-0106">Calcium</keyword>
<comment type="similarity">
    <text evidence="17">Belongs to the peroxidase family. Classical plant (class III) peroxidase subfamily.</text>
</comment>
<evidence type="ECO:0000256" key="4">
    <source>
        <dbReference type="ARBA" id="ARBA00022617"/>
    </source>
</evidence>
<comment type="cofactor">
    <cofactor evidence="14 17">
        <name>Ca(2+)</name>
        <dbReference type="ChEBI" id="CHEBI:29108"/>
    </cofactor>
    <text evidence="14 17">Binds 2 calcium ions per subunit.</text>
</comment>
<dbReference type="PANTHER" id="PTHR31388">
    <property type="entry name" value="PEROXIDASE 72-RELATED"/>
    <property type="match status" value="1"/>
</dbReference>
<feature type="binding site" evidence="14">
    <location>
        <position position="323"/>
    </location>
    <ligand>
        <name>Ca(2+)</name>
        <dbReference type="ChEBI" id="CHEBI:29108"/>
        <label>2</label>
    </ligand>
</feature>
<keyword evidence="11 17" id="KW-0376">Hydrogen peroxide</keyword>
<dbReference type="InterPro" id="IPR010255">
    <property type="entry name" value="Haem_peroxidase_sf"/>
</dbReference>
<keyword evidence="20" id="KW-1185">Reference proteome</keyword>
<reference evidence="19 20" key="1">
    <citation type="journal article" date="2019" name="Nat. Plants">
        <title>Stout camphor tree genome fills gaps in understanding of flowering plant genome evolution.</title>
        <authorList>
            <person name="Chaw S.M."/>
            <person name="Liu Y.C."/>
            <person name="Wu Y.W."/>
            <person name="Wang H.Y."/>
            <person name="Lin C.I."/>
            <person name="Wu C.S."/>
            <person name="Ke H.M."/>
            <person name="Chang L.Y."/>
            <person name="Hsu C.Y."/>
            <person name="Yang H.T."/>
            <person name="Sudianto E."/>
            <person name="Hsu M.H."/>
            <person name="Wu K.P."/>
            <person name="Wang L.N."/>
            <person name="Leebens-Mack J.H."/>
            <person name="Tsai I.J."/>
        </authorList>
    </citation>
    <scope>NUCLEOTIDE SEQUENCE [LARGE SCALE GENOMIC DNA]</scope>
    <source>
        <strain evidence="20">cv. Chaw 1501</strain>
        <tissue evidence="19">Young leaves</tissue>
    </source>
</reference>
<dbReference type="Pfam" id="PF00141">
    <property type="entry name" value="peroxidase"/>
    <property type="match status" value="1"/>
</dbReference>
<dbReference type="STRING" id="337451.A0A443P6R6"/>
<feature type="binding site" evidence="14">
    <location>
        <position position="164"/>
    </location>
    <ligand>
        <name>Ca(2+)</name>
        <dbReference type="ChEBI" id="CHEBI:29108"/>
        <label>1</label>
    </ligand>
</feature>
<dbReference type="GO" id="GO:0006979">
    <property type="term" value="P:response to oxidative stress"/>
    <property type="evidence" value="ECO:0007669"/>
    <property type="project" value="UniProtKB-UniRule"/>
</dbReference>
<evidence type="ECO:0000256" key="17">
    <source>
        <dbReference type="RuleBase" id="RU362060"/>
    </source>
</evidence>
<feature type="disulfide bond" evidence="16">
    <location>
        <begin position="110"/>
        <end position="191"/>
    </location>
</feature>
<evidence type="ECO:0000256" key="1">
    <source>
        <dbReference type="ARBA" id="ARBA00000189"/>
    </source>
</evidence>
<evidence type="ECO:0000256" key="6">
    <source>
        <dbReference type="ARBA" id="ARBA00022837"/>
    </source>
</evidence>
<evidence type="ECO:0000256" key="7">
    <source>
        <dbReference type="ARBA" id="ARBA00023002"/>
    </source>
</evidence>
<feature type="disulfide bond" evidence="16">
    <location>
        <begin position="143"/>
        <end position="148"/>
    </location>
</feature>
<proteinExistence type="inferred from homology"/>